<keyword evidence="10 11" id="KW-0998">Cell outer membrane</keyword>
<evidence type="ECO:0000256" key="2">
    <source>
        <dbReference type="ARBA" id="ARBA00022448"/>
    </source>
</evidence>
<keyword evidence="17" id="KW-1185">Reference proteome</keyword>
<dbReference type="AlphaFoldDB" id="A0A1T5EIT3"/>
<evidence type="ECO:0000259" key="15">
    <source>
        <dbReference type="Pfam" id="PF07715"/>
    </source>
</evidence>
<evidence type="ECO:0000256" key="12">
    <source>
        <dbReference type="RuleBase" id="RU003357"/>
    </source>
</evidence>
<dbReference type="RefSeq" id="WP_377266386.1">
    <property type="nucleotide sequence ID" value="NZ_JBHLWD010000003.1"/>
</dbReference>
<dbReference type="PANTHER" id="PTHR32552:SF81">
    <property type="entry name" value="TONB-DEPENDENT OUTER MEMBRANE RECEPTOR"/>
    <property type="match status" value="1"/>
</dbReference>
<feature type="signal peptide" evidence="13">
    <location>
        <begin position="1"/>
        <end position="22"/>
    </location>
</feature>
<keyword evidence="5 11" id="KW-0812">Transmembrane</keyword>
<feature type="domain" description="TonB-dependent receptor plug" evidence="15">
    <location>
        <begin position="56"/>
        <end position="165"/>
    </location>
</feature>
<keyword evidence="2 11" id="KW-0813">Transport</keyword>
<evidence type="ECO:0000256" key="9">
    <source>
        <dbReference type="ARBA" id="ARBA00023136"/>
    </source>
</evidence>
<keyword evidence="8 12" id="KW-0798">TonB box</keyword>
<dbReference type="InterPro" id="IPR036942">
    <property type="entry name" value="Beta-barrel_TonB_sf"/>
</dbReference>
<keyword evidence="3 11" id="KW-1134">Transmembrane beta strand</keyword>
<keyword evidence="6" id="KW-0408">Iron</keyword>
<reference evidence="17" key="1">
    <citation type="submission" date="2017-02" db="EMBL/GenBank/DDBJ databases">
        <authorList>
            <person name="Varghese N."/>
            <person name="Submissions S."/>
        </authorList>
    </citation>
    <scope>NUCLEOTIDE SEQUENCE [LARGE SCALE GENOMIC DNA]</scope>
    <source>
        <strain evidence="17">UM2</strain>
    </source>
</reference>
<evidence type="ECO:0000256" key="10">
    <source>
        <dbReference type="ARBA" id="ARBA00023237"/>
    </source>
</evidence>
<keyword evidence="13" id="KW-0732">Signal</keyword>
<dbReference type="PROSITE" id="PS52016">
    <property type="entry name" value="TONB_DEPENDENT_REC_3"/>
    <property type="match status" value="1"/>
</dbReference>
<dbReference type="InterPro" id="IPR012910">
    <property type="entry name" value="Plug_dom"/>
</dbReference>
<dbReference type="GO" id="GO:0009279">
    <property type="term" value="C:cell outer membrane"/>
    <property type="evidence" value="ECO:0007669"/>
    <property type="project" value="UniProtKB-SubCell"/>
</dbReference>
<evidence type="ECO:0000256" key="6">
    <source>
        <dbReference type="ARBA" id="ARBA00023004"/>
    </source>
</evidence>
<feature type="chain" id="PRO_5012211143" evidence="13">
    <location>
        <begin position="23"/>
        <end position="734"/>
    </location>
</feature>
<dbReference type="SUPFAM" id="SSF56935">
    <property type="entry name" value="Porins"/>
    <property type="match status" value="1"/>
</dbReference>
<comment type="similarity">
    <text evidence="11 12">Belongs to the TonB-dependent receptor family.</text>
</comment>
<keyword evidence="7" id="KW-0406">Ion transport</keyword>
<evidence type="ECO:0000256" key="5">
    <source>
        <dbReference type="ARBA" id="ARBA00022692"/>
    </source>
</evidence>
<dbReference type="Pfam" id="PF00593">
    <property type="entry name" value="TonB_dep_Rec_b-barrel"/>
    <property type="match status" value="1"/>
</dbReference>
<dbReference type="Proteomes" id="UP000189818">
    <property type="component" value="Unassembled WGS sequence"/>
</dbReference>
<dbReference type="Pfam" id="PF07715">
    <property type="entry name" value="Plug"/>
    <property type="match status" value="1"/>
</dbReference>
<evidence type="ECO:0000256" key="3">
    <source>
        <dbReference type="ARBA" id="ARBA00022452"/>
    </source>
</evidence>
<evidence type="ECO:0000313" key="16">
    <source>
        <dbReference type="EMBL" id="SKB83953.1"/>
    </source>
</evidence>
<proteinExistence type="inferred from homology"/>
<gene>
    <name evidence="16" type="ORF">SAMN06295920_10734</name>
</gene>
<name>A0A1T5EIT3_9SPHN</name>
<evidence type="ECO:0000256" key="8">
    <source>
        <dbReference type="ARBA" id="ARBA00023077"/>
    </source>
</evidence>
<evidence type="ECO:0000256" key="7">
    <source>
        <dbReference type="ARBA" id="ARBA00023065"/>
    </source>
</evidence>
<organism evidence="16 17">
    <name type="scientific">Rhizorhabdus histidinilytica</name>
    <dbReference type="NCBI Taxonomy" id="439228"/>
    <lineage>
        <taxon>Bacteria</taxon>
        <taxon>Pseudomonadati</taxon>
        <taxon>Pseudomonadota</taxon>
        <taxon>Alphaproteobacteria</taxon>
        <taxon>Sphingomonadales</taxon>
        <taxon>Sphingomonadaceae</taxon>
        <taxon>Rhizorhabdus</taxon>
    </lineage>
</organism>
<dbReference type="EMBL" id="FUYM01000007">
    <property type="protein sequence ID" value="SKB83953.1"/>
    <property type="molecule type" value="Genomic_DNA"/>
</dbReference>
<dbReference type="STRING" id="439228.SAMN06295920_10734"/>
<evidence type="ECO:0000313" key="17">
    <source>
        <dbReference type="Proteomes" id="UP000189818"/>
    </source>
</evidence>
<comment type="subcellular location">
    <subcellularLocation>
        <location evidence="1 11">Cell outer membrane</location>
        <topology evidence="1 11">Multi-pass membrane protein</topology>
    </subcellularLocation>
</comment>
<evidence type="ECO:0000256" key="13">
    <source>
        <dbReference type="SAM" id="SignalP"/>
    </source>
</evidence>
<dbReference type="CDD" id="cd01347">
    <property type="entry name" value="ligand_gated_channel"/>
    <property type="match status" value="1"/>
</dbReference>
<feature type="domain" description="TonB-dependent receptor-like beta-barrel" evidence="14">
    <location>
        <begin position="218"/>
        <end position="689"/>
    </location>
</feature>
<protein>
    <submittedName>
        <fullName evidence="16">Iron complex outermembrane recepter protein</fullName>
    </submittedName>
</protein>
<keyword evidence="9 11" id="KW-0472">Membrane</keyword>
<dbReference type="Gene3D" id="2.40.170.20">
    <property type="entry name" value="TonB-dependent receptor, beta-barrel domain"/>
    <property type="match status" value="1"/>
</dbReference>
<accession>A0A1T5EIT3</accession>
<evidence type="ECO:0000256" key="1">
    <source>
        <dbReference type="ARBA" id="ARBA00004571"/>
    </source>
</evidence>
<keyword evidence="4" id="KW-0410">Iron transport</keyword>
<evidence type="ECO:0000259" key="14">
    <source>
        <dbReference type="Pfam" id="PF00593"/>
    </source>
</evidence>
<evidence type="ECO:0000256" key="4">
    <source>
        <dbReference type="ARBA" id="ARBA00022496"/>
    </source>
</evidence>
<evidence type="ECO:0000256" key="11">
    <source>
        <dbReference type="PROSITE-ProRule" id="PRU01360"/>
    </source>
</evidence>
<dbReference type="InterPro" id="IPR039426">
    <property type="entry name" value="TonB-dep_rcpt-like"/>
</dbReference>
<dbReference type="InterPro" id="IPR000531">
    <property type="entry name" value="Beta-barrel_TonB"/>
</dbReference>
<dbReference type="GO" id="GO:0006826">
    <property type="term" value="P:iron ion transport"/>
    <property type="evidence" value="ECO:0007669"/>
    <property type="project" value="UniProtKB-KW"/>
</dbReference>
<sequence>MNSSRLAMSVVLALAVSGPAYAQTATAPEEEAVAITSGGFEDIVVTARKKARAEALQSVPLTISAISGARIEDAQIKNLAQMTGSIPNASLDEVGAAKGTAAFTIRGVSMGSTLPTLESPVGVFIDGMYMPSVLGVITDFFDVDGVEVLRGPQGTLFGKNVTAGAVLVRSRRPSDKFEGFAQASVETGLEYKIGGAISGPLTDTLKVRLAGYYNHDNGWFKNDFDGSDYGRGTTWLIRPTIEWDPTPDINVIVRYEHGKSTTKGLPLQNYAFNDRHTFNFAQDHAGGTRLQWDQITAEVNWQVGAGTITTVTGYRDNKIKTDYDTAGTPIQDYQINYTNPTKSFSHEGRYAIRLFDSLDLTAGIYYFESDIELLETRRLRTVANFAPRSYGARQKAKTYAAFVQGDWDVTDKLQVTAGLRYTYDKKHADVGLFTAAADTCDPLTGQCVYAFPNLRGKWDSWSPKIGIKYEIAEAAQVYASWSRGYRAGGFTSRQTAPAQALRWDQEATTAYELGFKGDLFNRRMRVNLAGFINKVDDMIRVTTTPGAAGVVNDTRNIGDATIKGVEFEGQFIVTDRLRLNGYFGYQKGQYDTIRFSPYDAPGEPVGTINQTDYNLKLVRLSPWTYGMGAQYNLPIGSMTLRNRVDFAFRDASYTTDDNLSRQNSFQSLDASIALDVNERLTLTAYGRNLTNHAFSGLVVLIPNALLPPVPPGRRGNVGWLSEGRVIGAEARIKF</sequence>
<dbReference type="PANTHER" id="PTHR32552">
    <property type="entry name" value="FERRICHROME IRON RECEPTOR-RELATED"/>
    <property type="match status" value="1"/>
</dbReference>